<feature type="signal peptide" evidence="1">
    <location>
        <begin position="1"/>
        <end position="22"/>
    </location>
</feature>
<keyword evidence="1" id="KW-0732">Signal</keyword>
<proteinExistence type="predicted"/>
<evidence type="ECO:0000313" key="2">
    <source>
        <dbReference type="Proteomes" id="UP000887575"/>
    </source>
</evidence>
<evidence type="ECO:0000313" key="3">
    <source>
        <dbReference type="WBParaSite" id="MBELARI_LOCUS18190"/>
    </source>
</evidence>
<evidence type="ECO:0000256" key="1">
    <source>
        <dbReference type="SAM" id="SignalP"/>
    </source>
</evidence>
<dbReference type="WBParaSite" id="MBELARI_LOCUS18190">
    <property type="protein sequence ID" value="MBELARI_LOCUS18190"/>
    <property type="gene ID" value="MBELARI_LOCUS18190"/>
</dbReference>
<sequence length="230" mass="26110">MQLLILAGVVVALLWYLNKRKGDELTKKETPDPPLNAQGLWLTSSDLSHHLALEKLTADQRLKTKDPTSRLYNSTSVRSTRNLETRIDAKPTTIPSEQPIEKPAVAPCLETSPSATKTTNIDLSLCFCRVPTKRMEIETKVWQFDPTFCYEPSRTYIDPIQFKLPRPIDICSPITDKKTSLSAQARGLRGNDETAETRQSFLTPFEPIFHAIEYADQHAIRIETLLHNYD</sequence>
<dbReference type="AlphaFoldDB" id="A0AAF3J5W7"/>
<organism evidence="2 3">
    <name type="scientific">Mesorhabditis belari</name>
    <dbReference type="NCBI Taxonomy" id="2138241"/>
    <lineage>
        <taxon>Eukaryota</taxon>
        <taxon>Metazoa</taxon>
        <taxon>Ecdysozoa</taxon>
        <taxon>Nematoda</taxon>
        <taxon>Chromadorea</taxon>
        <taxon>Rhabditida</taxon>
        <taxon>Rhabditina</taxon>
        <taxon>Rhabditomorpha</taxon>
        <taxon>Rhabditoidea</taxon>
        <taxon>Rhabditidae</taxon>
        <taxon>Mesorhabditinae</taxon>
        <taxon>Mesorhabditis</taxon>
    </lineage>
</organism>
<feature type="chain" id="PRO_5042107822" evidence="1">
    <location>
        <begin position="23"/>
        <end position="230"/>
    </location>
</feature>
<reference evidence="3" key="1">
    <citation type="submission" date="2024-02" db="UniProtKB">
        <authorList>
            <consortium name="WormBaseParasite"/>
        </authorList>
    </citation>
    <scope>IDENTIFICATION</scope>
</reference>
<name>A0AAF3J5W7_9BILA</name>
<keyword evidence="2" id="KW-1185">Reference proteome</keyword>
<dbReference type="Proteomes" id="UP000887575">
    <property type="component" value="Unassembled WGS sequence"/>
</dbReference>
<accession>A0AAF3J5W7</accession>
<protein>
    <submittedName>
        <fullName evidence="3">Uncharacterized protein</fullName>
    </submittedName>
</protein>